<feature type="domain" description="Band 7" evidence="2">
    <location>
        <begin position="141"/>
        <end position="300"/>
    </location>
</feature>
<dbReference type="Pfam" id="PF01145">
    <property type="entry name" value="Band_7"/>
    <property type="match status" value="1"/>
</dbReference>
<evidence type="ECO:0000259" key="2">
    <source>
        <dbReference type="SMART" id="SM00244"/>
    </source>
</evidence>
<evidence type="ECO:0000313" key="3">
    <source>
        <dbReference type="EMBL" id="CAE0460321.1"/>
    </source>
</evidence>
<sequence>MSSSNEILRRRRTVGRSGYRQGLLQGGHLHGTHGAGSGSRVSLANSTYVPPQNPHNAQSPKDEMFADNPTHYAIQQSLLEYTGSNLPNKKNVSFRKTQTPARTSYNYNLVGTTEYAFDQTRPSVNPAEDMVENSLFSYGCMCFQCVRTTEIGIVERWGKYENLVDPGFHFLCWPISDISGRLSLRIQQMDMTCESKTLDSVFCSISVSVPFRILAEKAYDAFYTLSNPRNQMETYVFNVVRSTVPNMKLDEAFLSKSKIADEVSSRLKDVMERYGFEILPVLITDIKPVASVRQSMNEMNASKRLKLAMSELAEAERFRIIKEAEAHAETLYLHGVGIAGQRRAMVQEWKDTFKEADEEERRNVMNTLLLTQYDEVIVAISSKQNSSMILRSEPGQMENLKSQIKSFH</sequence>
<reference evidence="3" key="1">
    <citation type="submission" date="2021-01" db="EMBL/GenBank/DDBJ databases">
        <authorList>
            <person name="Corre E."/>
            <person name="Pelletier E."/>
            <person name="Niang G."/>
            <person name="Scheremetjew M."/>
            <person name="Finn R."/>
            <person name="Kale V."/>
            <person name="Holt S."/>
            <person name="Cochrane G."/>
            <person name="Meng A."/>
            <person name="Brown T."/>
            <person name="Cohen L."/>
        </authorList>
    </citation>
    <scope>NUCLEOTIDE SEQUENCE</scope>
    <source>
        <strain evidence="3">MM31A-1</strain>
    </source>
</reference>
<dbReference type="PANTHER" id="PTHR43327:SF31">
    <property type="entry name" value="HYPERSENSITIVE-INDUCED RESPONSE PROTEIN 2"/>
    <property type="match status" value="1"/>
</dbReference>
<proteinExistence type="predicted"/>
<dbReference type="EMBL" id="HBIO01006975">
    <property type="protein sequence ID" value="CAE0460321.1"/>
    <property type="molecule type" value="Transcribed_RNA"/>
</dbReference>
<feature type="compositionally biased region" description="Polar residues" evidence="1">
    <location>
        <begin position="39"/>
        <end position="59"/>
    </location>
</feature>
<protein>
    <recommendedName>
        <fullName evidence="2">Band 7 domain-containing protein</fullName>
    </recommendedName>
</protein>
<feature type="region of interest" description="Disordered" evidence="1">
    <location>
        <begin position="1"/>
        <end position="64"/>
    </location>
</feature>
<dbReference type="SUPFAM" id="SSF117892">
    <property type="entry name" value="Band 7/SPFH domain"/>
    <property type="match status" value="1"/>
</dbReference>
<feature type="compositionally biased region" description="Gly residues" evidence="1">
    <location>
        <begin position="24"/>
        <end position="37"/>
    </location>
</feature>
<dbReference type="InterPro" id="IPR001107">
    <property type="entry name" value="Band_7"/>
</dbReference>
<dbReference type="Gene3D" id="3.30.479.30">
    <property type="entry name" value="Band 7 domain"/>
    <property type="match status" value="1"/>
</dbReference>
<dbReference type="SMART" id="SM00244">
    <property type="entry name" value="PHB"/>
    <property type="match status" value="1"/>
</dbReference>
<dbReference type="PANTHER" id="PTHR43327">
    <property type="entry name" value="STOMATIN-LIKE PROTEIN 2, MITOCHONDRIAL"/>
    <property type="match status" value="1"/>
</dbReference>
<gene>
    <name evidence="3" type="ORF">CDEB00056_LOCUS5162</name>
</gene>
<dbReference type="CDD" id="cd03407">
    <property type="entry name" value="SPFH_like_u4"/>
    <property type="match status" value="1"/>
</dbReference>
<evidence type="ECO:0000256" key="1">
    <source>
        <dbReference type="SAM" id="MobiDB-lite"/>
    </source>
</evidence>
<dbReference type="AlphaFoldDB" id="A0A7S3PZA4"/>
<dbReference type="InterPro" id="IPR050710">
    <property type="entry name" value="Band7/mec-2_domain"/>
</dbReference>
<accession>A0A7S3PZA4</accession>
<name>A0A7S3PZA4_9STRA</name>
<dbReference type="InterPro" id="IPR036013">
    <property type="entry name" value="Band_7/SPFH_dom_sf"/>
</dbReference>
<organism evidence="3">
    <name type="scientific">Chaetoceros debilis</name>
    <dbReference type="NCBI Taxonomy" id="122233"/>
    <lineage>
        <taxon>Eukaryota</taxon>
        <taxon>Sar</taxon>
        <taxon>Stramenopiles</taxon>
        <taxon>Ochrophyta</taxon>
        <taxon>Bacillariophyta</taxon>
        <taxon>Coscinodiscophyceae</taxon>
        <taxon>Chaetocerotophycidae</taxon>
        <taxon>Chaetocerotales</taxon>
        <taxon>Chaetocerotaceae</taxon>
        <taxon>Chaetoceros</taxon>
    </lineage>
</organism>